<dbReference type="PANTHER" id="PTHR13630:SF1">
    <property type="entry name" value="GAMMA-SECRETASE-ACTIVATING PROTEIN"/>
    <property type="match status" value="1"/>
</dbReference>
<keyword evidence="2" id="KW-1133">Transmembrane helix</keyword>
<feature type="non-terminal residue" evidence="3">
    <location>
        <position position="1"/>
    </location>
</feature>
<gene>
    <name evidence="3" type="ORF">EGW08_008170</name>
</gene>
<dbReference type="OrthoDB" id="9997853at2759"/>
<name>A0A3S1BHW6_ELYCH</name>
<dbReference type="GO" id="GO:1902004">
    <property type="term" value="P:positive regulation of amyloid-beta formation"/>
    <property type="evidence" value="ECO:0007669"/>
    <property type="project" value="TreeGrafter"/>
</dbReference>
<keyword evidence="4" id="KW-1185">Reference proteome</keyword>
<evidence type="ECO:0000313" key="4">
    <source>
        <dbReference type="Proteomes" id="UP000271974"/>
    </source>
</evidence>
<dbReference type="AlphaFoldDB" id="A0A3S1BHW6"/>
<dbReference type="PANTHER" id="PTHR13630">
    <property type="entry name" value="GAMMA-SECRETASE-ACTIVATING PROTEIN"/>
    <property type="match status" value="1"/>
</dbReference>
<feature type="compositionally biased region" description="Acidic residues" evidence="1">
    <location>
        <begin position="215"/>
        <end position="226"/>
    </location>
</feature>
<accession>A0A3S1BHW6</accession>
<protein>
    <submittedName>
        <fullName evidence="3">Uncharacterized protein</fullName>
    </submittedName>
</protein>
<dbReference type="EMBL" id="RQTK01000219">
    <property type="protein sequence ID" value="RUS84058.1"/>
    <property type="molecule type" value="Genomic_DNA"/>
</dbReference>
<dbReference type="GO" id="GO:0005802">
    <property type="term" value="C:trans-Golgi network"/>
    <property type="evidence" value="ECO:0007669"/>
    <property type="project" value="TreeGrafter"/>
</dbReference>
<feature type="non-terminal residue" evidence="3">
    <location>
        <position position="399"/>
    </location>
</feature>
<proteinExistence type="predicted"/>
<keyword evidence="2" id="KW-0812">Transmembrane</keyword>
<feature type="compositionally biased region" description="Polar residues" evidence="1">
    <location>
        <begin position="257"/>
        <end position="279"/>
    </location>
</feature>
<dbReference type="Proteomes" id="UP000271974">
    <property type="component" value="Unassembled WGS sequence"/>
</dbReference>
<dbReference type="STRING" id="188477.A0A3S1BHW6"/>
<sequence length="399" mass="44682">QWDVLHQRLHFIQNLRADNNGGAGNGSGVDGVQQKMSTIQFYSRGKYEGLIDVPINFPFPYIRTADKPHYGDIPLHPGIPELTLNVAVLTQTSGTFCLCYHKLITEPRAKTVPQIPTECQDIEYYISMVHHAKTLYGCVSNLPRHVALQKRLVFSWLGSYLVVMLPGYFVHLLNVSPTFEPCHHLLLHDYKMVPSIVADVSTSSTKHMSVKFDIGDEEESVLEEELKEQTPMDMSMGDSDPGQKAAGADRSDVEEQSPPSVETATLSQPLEVSASQQELGGSDSRPASEEVRQTDTSPGQRGHHSPSDCADQSESSTTVYPIFSKFCSAMKTLLPCQSFFRESGSTAQHLYDYRSGCLMKLVLNVDLMLDSFKKSYWQTRLAILHYLILHHKDPYAIKR</sequence>
<evidence type="ECO:0000256" key="1">
    <source>
        <dbReference type="SAM" id="MobiDB-lite"/>
    </source>
</evidence>
<comment type="caution">
    <text evidence="3">The sequence shown here is derived from an EMBL/GenBank/DDBJ whole genome shotgun (WGS) entry which is preliminary data.</text>
</comment>
<feature type="region of interest" description="Disordered" evidence="1">
    <location>
        <begin position="210"/>
        <end position="314"/>
    </location>
</feature>
<evidence type="ECO:0000313" key="3">
    <source>
        <dbReference type="EMBL" id="RUS84058.1"/>
    </source>
</evidence>
<keyword evidence="2" id="KW-0472">Membrane</keyword>
<dbReference type="InterPro" id="IPR026172">
    <property type="entry name" value="GSAP_fam"/>
</dbReference>
<evidence type="ECO:0000256" key="2">
    <source>
        <dbReference type="SAM" id="Phobius"/>
    </source>
</evidence>
<reference evidence="3 4" key="1">
    <citation type="submission" date="2019-01" db="EMBL/GenBank/DDBJ databases">
        <title>A draft genome assembly of the solar-powered sea slug Elysia chlorotica.</title>
        <authorList>
            <person name="Cai H."/>
            <person name="Li Q."/>
            <person name="Fang X."/>
            <person name="Li J."/>
            <person name="Curtis N.E."/>
            <person name="Altenburger A."/>
            <person name="Shibata T."/>
            <person name="Feng M."/>
            <person name="Maeda T."/>
            <person name="Schwartz J.A."/>
            <person name="Shigenobu S."/>
            <person name="Lundholm N."/>
            <person name="Nishiyama T."/>
            <person name="Yang H."/>
            <person name="Hasebe M."/>
            <person name="Li S."/>
            <person name="Pierce S.K."/>
            <person name="Wang J."/>
        </authorList>
    </citation>
    <scope>NUCLEOTIDE SEQUENCE [LARGE SCALE GENOMIC DNA]</scope>
    <source>
        <strain evidence="3">EC2010</strain>
        <tissue evidence="3">Whole organism of an adult</tissue>
    </source>
</reference>
<feature type="transmembrane region" description="Helical" evidence="2">
    <location>
        <begin position="152"/>
        <end position="173"/>
    </location>
</feature>
<organism evidence="3 4">
    <name type="scientific">Elysia chlorotica</name>
    <name type="common">Eastern emerald elysia</name>
    <name type="synonym">Sea slug</name>
    <dbReference type="NCBI Taxonomy" id="188477"/>
    <lineage>
        <taxon>Eukaryota</taxon>
        <taxon>Metazoa</taxon>
        <taxon>Spiralia</taxon>
        <taxon>Lophotrochozoa</taxon>
        <taxon>Mollusca</taxon>
        <taxon>Gastropoda</taxon>
        <taxon>Heterobranchia</taxon>
        <taxon>Euthyneura</taxon>
        <taxon>Panpulmonata</taxon>
        <taxon>Sacoglossa</taxon>
        <taxon>Placobranchoidea</taxon>
        <taxon>Plakobranchidae</taxon>
        <taxon>Elysia</taxon>
    </lineage>
</organism>